<dbReference type="InParanoid" id="A0A316YR22"/>
<dbReference type="EMBL" id="KZ819635">
    <property type="protein sequence ID" value="PWN92000.1"/>
    <property type="molecule type" value="Genomic_DNA"/>
</dbReference>
<evidence type="ECO:0000256" key="1">
    <source>
        <dbReference type="SAM" id="MobiDB-lite"/>
    </source>
</evidence>
<feature type="transmembrane region" description="Helical" evidence="2">
    <location>
        <begin position="122"/>
        <end position="141"/>
    </location>
</feature>
<gene>
    <name evidence="3" type="ORF">FA10DRAFT_265810</name>
</gene>
<feature type="compositionally biased region" description="Low complexity" evidence="1">
    <location>
        <begin position="256"/>
        <end position="270"/>
    </location>
</feature>
<keyword evidence="2" id="KW-0472">Membrane</keyword>
<keyword evidence="4" id="KW-1185">Reference proteome</keyword>
<sequence length="349" mass="36649">MASAASSRASSRSSSPPAMIASLPELRPQASRRGSGSSIKLLTLQTRGNPTLTLSLGQPHLSVTLTYAALLQYLAIGLCLRTILHAGLSALWEHPVTLLVLVASGATVEARAKAEHLGLRKTSLGGCVLLVILAAWAWWMVVTGKSDAAGGASTVDTGSSSSWRWHSPGATLAPAVSDGSSLHAHTGARPSDKLNHDAEASSVGRLIDDAFERHCRPRRSSEHPGSGETEAQGAWISILEADGSCWSEMLVHASAQGTGTGTGARAVGKAGEQEEEEKRMRRRKVAATAASALLGEVGEEGEGETTPTSLRHLCDEAARVSSIRISFPRDIEEQDESSLRRPSSLVVVC</sequence>
<feature type="region of interest" description="Disordered" evidence="1">
    <location>
        <begin position="1"/>
        <end position="34"/>
    </location>
</feature>
<organism evidence="3 4">
    <name type="scientific">Acaromyces ingoldii</name>
    <dbReference type="NCBI Taxonomy" id="215250"/>
    <lineage>
        <taxon>Eukaryota</taxon>
        <taxon>Fungi</taxon>
        <taxon>Dikarya</taxon>
        <taxon>Basidiomycota</taxon>
        <taxon>Ustilaginomycotina</taxon>
        <taxon>Exobasidiomycetes</taxon>
        <taxon>Exobasidiales</taxon>
        <taxon>Cryptobasidiaceae</taxon>
        <taxon>Acaromyces</taxon>
    </lineage>
</organism>
<protein>
    <submittedName>
        <fullName evidence="3">Uncharacterized protein</fullName>
    </submittedName>
</protein>
<keyword evidence="2" id="KW-1133">Transmembrane helix</keyword>
<dbReference type="GeneID" id="37043136"/>
<evidence type="ECO:0000313" key="3">
    <source>
        <dbReference type="EMBL" id="PWN92000.1"/>
    </source>
</evidence>
<feature type="compositionally biased region" description="Low complexity" evidence="1">
    <location>
        <begin position="1"/>
        <end position="22"/>
    </location>
</feature>
<dbReference type="RefSeq" id="XP_025379198.1">
    <property type="nucleotide sequence ID" value="XM_025521220.1"/>
</dbReference>
<dbReference type="Proteomes" id="UP000245768">
    <property type="component" value="Unassembled WGS sequence"/>
</dbReference>
<proteinExistence type="predicted"/>
<name>A0A316YR22_9BASI</name>
<feature type="region of interest" description="Disordered" evidence="1">
    <location>
        <begin position="256"/>
        <end position="278"/>
    </location>
</feature>
<reference evidence="3 4" key="1">
    <citation type="journal article" date="2018" name="Mol. Biol. Evol.">
        <title>Broad Genomic Sampling Reveals a Smut Pathogenic Ancestry of the Fungal Clade Ustilaginomycotina.</title>
        <authorList>
            <person name="Kijpornyongpan T."/>
            <person name="Mondo S.J."/>
            <person name="Barry K."/>
            <person name="Sandor L."/>
            <person name="Lee J."/>
            <person name="Lipzen A."/>
            <person name="Pangilinan J."/>
            <person name="LaButti K."/>
            <person name="Hainaut M."/>
            <person name="Henrissat B."/>
            <person name="Grigoriev I.V."/>
            <person name="Spatafora J.W."/>
            <person name="Aime M.C."/>
        </authorList>
    </citation>
    <scope>NUCLEOTIDE SEQUENCE [LARGE SCALE GENOMIC DNA]</scope>
    <source>
        <strain evidence="3 4">MCA 4198</strain>
    </source>
</reference>
<keyword evidence="2" id="KW-0812">Transmembrane</keyword>
<dbReference type="AlphaFoldDB" id="A0A316YR22"/>
<evidence type="ECO:0000256" key="2">
    <source>
        <dbReference type="SAM" id="Phobius"/>
    </source>
</evidence>
<evidence type="ECO:0000313" key="4">
    <source>
        <dbReference type="Proteomes" id="UP000245768"/>
    </source>
</evidence>
<accession>A0A316YR22</accession>
<feature type="region of interest" description="Disordered" evidence="1">
    <location>
        <begin position="174"/>
        <end position="196"/>
    </location>
</feature>